<keyword evidence="2" id="KW-0808">Transferase</keyword>
<evidence type="ECO:0000313" key="3">
    <source>
        <dbReference type="EMBL" id="JAG47775.1"/>
    </source>
</evidence>
<organism evidence="2">
    <name type="scientific">Lygus hesperus</name>
    <name type="common">Western plant bug</name>
    <dbReference type="NCBI Taxonomy" id="30085"/>
    <lineage>
        <taxon>Eukaryota</taxon>
        <taxon>Metazoa</taxon>
        <taxon>Ecdysozoa</taxon>
        <taxon>Arthropoda</taxon>
        <taxon>Hexapoda</taxon>
        <taxon>Insecta</taxon>
        <taxon>Pterygota</taxon>
        <taxon>Neoptera</taxon>
        <taxon>Paraneoptera</taxon>
        <taxon>Hemiptera</taxon>
        <taxon>Heteroptera</taxon>
        <taxon>Panheteroptera</taxon>
        <taxon>Cimicomorpha</taxon>
        <taxon>Miridae</taxon>
        <taxon>Mirini</taxon>
        <taxon>Lygus</taxon>
    </lineage>
</organism>
<feature type="region of interest" description="Disordered" evidence="1">
    <location>
        <begin position="1"/>
        <end position="32"/>
    </location>
</feature>
<name>A0A0A9YLI8_LYGHE</name>
<feature type="region of interest" description="Disordered" evidence="1">
    <location>
        <begin position="51"/>
        <end position="75"/>
    </location>
</feature>
<accession>A0A0A9YLI8</accession>
<keyword evidence="2" id="KW-0328">Glycosyltransferase</keyword>
<feature type="compositionally biased region" description="Basic and acidic residues" evidence="1">
    <location>
        <begin position="125"/>
        <end position="137"/>
    </location>
</feature>
<evidence type="ECO:0000313" key="2">
    <source>
        <dbReference type="EMBL" id="JAG30405.1"/>
    </source>
</evidence>
<feature type="compositionally biased region" description="Basic residues" evidence="1">
    <location>
        <begin position="55"/>
        <end position="67"/>
    </location>
</feature>
<evidence type="ECO:0000256" key="1">
    <source>
        <dbReference type="SAM" id="MobiDB-lite"/>
    </source>
</evidence>
<feature type="compositionally biased region" description="Polar residues" evidence="1">
    <location>
        <begin position="153"/>
        <end position="170"/>
    </location>
</feature>
<dbReference type="GO" id="GO:0016757">
    <property type="term" value="F:glycosyltransferase activity"/>
    <property type="evidence" value="ECO:0007669"/>
    <property type="project" value="UniProtKB-KW"/>
</dbReference>
<reference evidence="2" key="1">
    <citation type="journal article" date="2014" name="PLoS ONE">
        <title>Transcriptome-Based Identification of ABC Transporters in the Western Tarnished Plant Bug Lygus hesperus.</title>
        <authorList>
            <person name="Hull J.J."/>
            <person name="Chaney K."/>
            <person name="Geib S.M."/>
            <person name="Fabrick J.A."/>
            <person name="Brent C.S."/>
            <person name="Walsh D."/>
            <person name="Lavine L.C."/>
        </authorList>
    </citation>
    <scope>NUCLEOTIDE SEQUENCE</scope>
</reference>
<proteinExistence type="predicted"/>
<dbReference type="EMBL" id="GBHO01013199">
    <property type="protein sequence ID" value="JAG30405.1"/>
    <property type="molecule type" value="Transcribed_RNA"/>
</dbReference>
<feature type="compositionally biased region" description="Low complexity" evidence="1">
    <location>
        <begin position="112"/>
        <end position="124"/>
    </location>
</feature>
<reference evidence="2" key="2">
    <citation type="submission" date="2014-07" db="EMBL/GenBank/DDBJ databases">
        <authorList>
            <person name="Hull J."/>
        </authorList>
    </citation>
    <scope>NUCLEOTIDE SEQUENCE</scope>
</reference>
<dbReference type="EMBL" id="GBRD01018052">
    <property type="protein sequence ID" value="JAG47775.1"/>
    <property type="molecule type" value="Transcribed_RNA"/>
</dbReference>
<dbReference type="AlphaFoldDB" id="A0A0A9YLI8"/>
<feature type="region of interest" description="Disordered" evidence="1">
    <location>
        <begin position="149"/>
        <end position="192"/>
    </location>
</feature>
<sequence>MPQKSLKTAPKNKSREDSTGRRGGPPRKSHPKCECLECSLYQSKFKPDVHPCPNFKKKKMAGSKKTGKVKEPKKVITSRWIVPPKFDSQRTFPRCRCLGPSGQVSSEQLENSGSASSRASSVGGKESKPIYRDENERNLREDFYDALKKQAEKTSGSNNQFRALRNTQRADSNEFVVPLRPPSDSWWKREKL</sequence>
<feature type="compositionally biased region" description="Polar residues" evidence="1">
    <location>
        <begin position="102"/>
        <end position="111"/>
    </location>
</feature>
<gene>
    <name evidence="2" type="primary">URA5</name>
    <name evidence="2" type="ORF">CM83_100017</name>
</gene>
<protein>
    <submittedName>
        <fullName evidence="2">Orotate phosphoribosyltransferase</fullName>
    </submittedName>
</protein>
<reference evidence="3" key="3">
    <citation type="submission" date="2014-09" db="EMBL/GenBank/DDBJ databases">
        <authorList>
            <person name="Magalhaes I.L.F."/>
            <person name="Oliveira U."/>
            <person name="Santos F.R."/>
            <person name="Vidigal T.H.D.A."/>
            <person name="Brescovit A.D."/>
            <person name="Santos A.J."/>
        </authorList>
    </citation>
    <scope>NUCLEOTIDE SEQUENCE</scope>
</reference>
<feature type="region of interest" description="Disordered" evidence="1">
    <location>
        <begin position="102"/>
        <end position="137"/>
    </location>
</feature>